<evidence type="ECO:0000313" key="1">
    <source>
        <dbReference type="EMBL" id="CAG8847606.1"/>
    </source>
</evidence>
<protein>
    <submittedName>
        <fullName evidence="1">16997_t:CDS:1</fullName>
    </submittedName>
</protein>
<proteinExistence type="predicted"/>
<dbReference type="Proteomes" id="UP000789920">
    <property type="component" value="Unassembled WGS sequence"/>
</dbReference>
<evidence type="ECO:0000313" key="2">
    <source>
        <dbReference type="Proteomes" id="UP000789920"/>
    </source>
</evidence>
<feature type="non-terminal residue" evidence="1">
    <location>
        <position position="1"/>
    </location>
</feature>
<sequence>VEYLPTTHPYAASPILSDFIELIMPKDADIIPWDQKGDNSYIKVGLSDETFTRIHTAYQYMTLVKLENLL</sequence>
<reference evidence="1" key="1">
    <citation type="submission" date="2021-06" db="EMBL/GenBank/DDBJ databases">
        <authorList>
            <person name="Kallberg Y."/>
            <person name="Tangrot J."/>
            <person name="Rosling A."/>
        </authorList>
    </citation>
    <scope>NUCLEOTIDE SEQUENCE</scope>
    <source>
        <strain evidence="1">MA461A</strain>
    </source>
</reference>
<organism evidence="1 2">
    <name type="scientific">Racocetra persica</name>
    <dbReference type="NCBI Taxonomy" id="160502"/>
    <lineage>
        <taxon>Eukaryota</taxon>
        <taxon>Fungi</taxon>
        <taxon>Fungi incertae sedis</taxon>
        <taxon>Mucoromycota</taxon>
        <taxon>Glomeromycotina</taxon>
        <taxon>Glomeromycetes</taxon>
        <taxon>Diversisporales</taxon>
        <taxon>Gigasporaceae</taxon>
        <taxon>Racocetra</taxon>
    </lineage>
</organism>
<name>A0ACA9SSF7_9GLOM</name>
<accession>A0ACA9SSF7</accession>
<comment type="caution">
    <text evidence="1">The sequence shown here is derived from an EMBL/GenBank/DDBJ whole genome shotgun (WGS) entry which is preliminary data.</text>
</comment>
<gene>
    <name evidence="1" type="ORF">RPERSI_LOCUS34714</name>
</gene>
<keyword evidence="2" id="KW-1185">Reference proteome</keyword>
<dbReference type="EMBL" id="CAJVQC010156783">
    <property type="protein sequence ID" value="CAG8847606.1"/>
    <property type="molecule type" value="Genomic_DNA"/>
</dbReference>